<dbReference type="Pfam" id="PF16118">
    <property type="entry name" value="DUF4834"/>
    <property type="match status" value="1"/>
</dbReference>
<accession>A0A1H2SSM5</accession>
<dbReference type="EMBL" id="FNMY01000001">
    <property type="protein sequence ID" value="SDW34663.1"/>
    <property type="molecule type" value="Genomic_DNA"/>
</dbReference>
<dbReference type="OrthoDB" id="1123055at2"/>
<dbReference type="AlphaFoldDB" id="A0A1H2SSM5"/>
<name>A0A1H2SSM5_9FLAO</name>
<gene>
    <name evidence="3" type="ORF">SAMN04487892_1247</name>
</gene>
<dbReference type="RefSeq" id="WP_090296922.1">
    <property type="nucleotide sequence ID" value="NZ_FNKI01000002.1"/>
</dbReference>
<reference evidence="4" key="1">
    <citation type="submission" date="2016-10" db="EMBL/GenBank/DDBJ databases">
        <authorList>
            <person name="Varghese N."/>
            <person name="Submissions S."/>
        </authorList>
    </citation>
    <scope>NUCLEOTIDE SEQUENCE [LARGE SCALE GENOMIC DNA]</scope>
    <source>
        <strain evidence="4">DSM 25030</strain>
    </source>
</reference>
<dbReference type="STRING" id="1073328.SAMN05216294_2606"/>
<keyword evidence="2" id="KW-0472">Membrane</keyword>
<feature type="region of interest" description="Disordered" evidence="1">
    <location>
        <begin position="51"/>
        <end position="74"/>
    </location>
</feature>
<sequence length="87" mass="10345">MVLLKTILIAILLYYGFKLLWKWLAPKMLNYAVKKTGEKFGQQFGNYEDSYREQTREGETTVDKKPFRRKSNPSKKVGEYIDFEEID</sequence>
<feature type="transmembrane region" description="Helical" evidence="2">
    <location>
        <begin position="6"/>
        <end position="25"/>
    </location>
</feature>
<dbReference type="Proteomes" id="UP000199592">
    <property type="component" value="Unassembled WGS sequence"/>
</dbReference>
<feature type="compositionally biased region" description="Basic and acidic residues" evidence="1">
    <location>
        <begin position="51"/>
        <end position="65"/>
    </location>
</feature>
<evidence type="ECO:0000256" key="1">
    <source>
        <dbReference type="SAM" id="MobiDB-lite"/>
    </source>
</evidence>
<evidence type="ECO:0000313" key="4">
    <source>
        <dbReference type="Proteomes" id="UP000199592"/>
    </source>
</evidence>
<keyword evidence="2" id="KW-1133">Transmembrane helix</keyword>
<organism evidence="3 4">
    <name type="scientific">Flagellimonas zhangzhouensis</name>
    <dbReference type="NCBI Taxonomy" id="1073328"/>
    <lineage>
        <taxon>Bacteria</taxon>
        <taxon>Pseudomonadati</taxon>
        <taxon>Bacteroidota</taxon>
        <taxon>Flavobacteriia</taxon>
        <taxon>Flavobacteriales</taxon>
        <taxon>Flavobacteriaceae</taxon>
        <taxon>Flagellimonas</taxon>
    </lineage>
</organism>
<proteinExistence type="predicted"/>
<evidence type="ECO:0008006" key="5">
    <source>
        <dbReference type="Google" id="ProtNLM"/>
    </source>
</evidence>
<keyword evidence="2" id="KW-0812">Transmembrane</keyword>
<evidence type="ECO:0000313" key="3">
    <source>
        <dbReference type="EMBL" id="SDW34663.1"/>
    </source>
</evidence>
<keyword evidence="4" id="KW-1185">Reference proteome</keyword>
<dbReference type="InterPro" id="IPR032272">
    <property type="entry name" value="DUF4834"/>
</dbReference>
<protein>
    <recommendedName>
        <fullName evidence="5">DUF4834 domain-containing protein</fullName>
    </recommendedName>
</protein>
<evidence type="ECO:0000256" key="2">
    <source>
        <dbReference type="SAM" id="Phobius"/>
    </source>
</evidence>